<sequence>MKFRPVVLGTITAGVMATQTFMPIVAHAASDTNSSMIHYVQTTLTMAGHASLHPQHIVANDPRSGKSTSWVPVYYLQEALRSIGVRSQWDDGNTLNISSTPTGWHLNTSSATSIKKLAASEMQLSIGGDKNAFVTCPKLVAKDPASGVYTTYIPVYYVDSFLQKQLNMKATWGGDAWSLTPQASYTPPTSIQSLVINGTGPVAIQYTPEQSKISAVNQQVLSWLKSATTTTMNLPPSTSGLNFQANIGPSRLTITTADKSTIHIYPAYTVTAVGNQGKYTVNYEPNVVAYVTGNRTTYLKATGLYAWLKNNQWKSTFTSN</sequence>
<proteinExistence type="predicted"/>
<accession>A0A9X7VXI5</accession>
<reference evidence="2 3" key="1">
    <citation type="submission" date="2021-02" db="EMBL/GenBank/DDBJ databases">
        <title>Alicyclobacillus curvatus sp. nov. and Alicyclobacillus mengziensis sp. nov., two acidophilic bacteria isolated from acid mine drainage.</title>
        <authorList>
            <person name="Huang Y."/>
        </authorList>
    </citation>
    <scope>NUCLEOTIDE SEQUENCE [LARGE SCALE GENOMIC DNA]</scope>
    <source>
        <strain evidence="2 3">S30H14</strain>
    </source>
</reference>
<evidence type="ECO:0000256" key="1">
    <source>
        <dbReference type="SAM" id="SignalP"/>
    </source>
</evidence>
<gene>
    <name evidence="2" type="ORF">JZ786_13580</name>
</gene>
<dbReference type="AlphaFoldDB" id="A0A9X7VXI5"/>
<dbReference type="KEGG" id="afx:JZ786_13580"/>
<evidence type="ECO:0008006" key="4">
    <source>
        <dbReference type="Google" id="ProtNLM"/>
    </source>
</evidence>
<evidence type="ECO:0000313" key="3">
    <source>
        <dbReference type="Proteomes" id="UP000663505"/>
    </source>
</evidence>
<feature type="signal peptide" evidence="1">
    <location>
        <begin position="1"/>
        <end position="28"/>
    </location>
</feature>
<organism evidence="2 3">
    <name type="scientific">Alicyclobacillus mengziensis</name>
    <dbReference type="NCBI Taxonomy" id="2931921"/>
    <lineage>
        <taxon>Bacteria</taxon>
        <taxon>Bacillati</taxon>
        <taxon>Bacillota</taxon>
        <taxon>Bacilli</taxon>
        <taxon>Bacillales</taxon>
        <taxon>Alicyclobacillaceae</taxon>
        <taxon>Alicyclobacillus</taxon>
    </lineage>
</organism>
<dbReference type="EMBL" id="CP071182">
    <property type="protein sequence ID" value="QSO45593.1"/>
    <property type="molecule type" value="Genomic_DNA"/>
</dbReference>
<dbReference type="Proteomes" id="UP000663505">
    <property type="component" value="Chromosome"/>
</dbReference>
<name>A0A9X7VXI5_9BACL</name>
<protein>
    <recommendedName>
        <fullName evidence="4">Copper amine oxidase-like N-terminal domain-containing protein</fullName>
    </recommendedName>
</protein>
<evidence type="ECO:0000313" key="2">
    <source>
        <dbReference type="EMBL" id="QSO45593.1"/>
    </source>
</evidence>
<feature type="chain" id="PRO_5040916460" description="Copper amine oxidase-like N-terminal domain-containing protein" evidence="1">
    <location>
        <begin position="29"/>
        <end position="320"/>
    </location>
</feature>
<keyword evidence="1" id="KW-0732">Signal</keyword>
<keyword evidence="3" id="KW-1185">Reference proteome</keyword>
<dbReference type="RefSeq" id="WP_206654962.1">
    <property type="nucleotide sequence ID" value="NZ_CP071182.1"/>
</dbReference>